<keyword evidence="3" id="KW-1185">Reference proteome</keyword>
<evidence type="ECO:0000313" key="3">
    <source>
        <dbReference type="Proteomes" id="UP001222770"/>
    </source>
</evidence>
<feature type="compositionally biased region" description="Low complexity" evidence="1">
    <location>
        <begin position="194"/>
        <end position="205"/>
    </location>
</feature>
<evidence type="ECO:0000256" key="1">
    <source>
        <dbReference type="SAM" id="MobiDB-lite"/>
    </source>
</evidence>
<dbReference type="Proteomes" id="UP001222770">
    <property type="component" value="Unassembled WGS sequence"/>
</dbReference>
<sequence>MTPTPEQVAAWADGQLEGAEALAVEAAVRASPALQAEVAAHKALRDRLAAHFAPLMRQPPNLDHLKTLTGADNVTALPVRRARPRWVWLAGPALAASVALAVVLRPSPPPAGYAGSQLAAMLDNQLVADQQPGGARRILLSFRARSGAFCRAFADGASAGIACRDGQGWKLEGAGAPGAGSGEYRQAGSAQEIMQQAQDMAAGDALGPQEEAQARKAGWLAPK</sequence>
<comment type="caution">
    <text evidence="2">The sequence shown here is derived from an EMBL/GenBank/DDBJ whole genome shotgun (WGS) entry which is preliminary data.</text>
</comment>
<reference evidence="2 3" key="1">
    <citation type="submission" date="2023-03" db="EMBL/GenBank/DDBJ databases">
        <title>Novosphingobium cyanobacteriorum sp. nov., isolated from a eutrophic reservoir during the Microcystis bloom period.</title>
        <authorList>
            <person name="Kang M."/>
            <person name="Le V."/>
            <person name="Ko S.-R."/>
            <person name="Lee S.-A."/>
            <person name="Ahn C.-Y."/>
        </authorList>
    </citation>
    <scope>NUCLEOTIDE SEQUENCE [LARGE SCALE GENOMIC DNA]</scope>
    <source>
        <strain evidence="2 3">HBC54</strain>
    </source>
</reference>
<feature type="region of interest" description="Disordered" evidence="1">
    <location>
        <begin position="177"/>
        <end position="223"/>
    </location>
</feature>
<gene>
    <name evidence="2" type="ORF">POM99_02090</name>
</gene>
<proteinExistence type="predicted"/>
<dbReference type="RefSeq" id="WP_277275134.1">
    <property type="nucleotide sequence ID" value="NZ_JAROCY010000002.1"/>
</dbReference>
<organism evidence="2 3">
    <name type="scientific">Novosphingobium cyanobacteriorum</name>
    <dbReference type="NCBI Taxonomy" id="3024215"/>
    <lineage>
        <taxon>Bacteria</taxon>
        <taxon>Pseudomonadati</taxon>
        <taxon>Pseudomonadota</taxon>
        <taxon>Alphaproteobacteria</taxon>
        <taxon>Sphingomonadales</taxon>
        <taxon>Sphingomonadaceae</taxon>
        <taxon>Novosphingobium</taxon>
    </lineage>
</organism>
<name>A0ABT6CFW1_9SPHN</name>
<protein>
    <submittedName>
        <fullName evidence="2">Anti-sigma factor</fullName>
    </submittedName>
</protein>
<accession>A0ABT6CFW1</accession>
<evidence type="ECO:0000313" key="2">
    <source>
        <dbReference type="EMBL" id="MDF8331980.1"/>
    </source>
</evidence>
<dbReference type="EMBL" id="JAROCY010000002">
    <property type="protein sequence ID" value="MDF8331980.1"/>
    <property type="molecule type" value="Genomic_DNA"/>
</dbReference>